<name>A0A2P8EQF0_9GAMM</name>
<dbReference type="PANTHER" id="PTHR37530:SF1">
    <property type="entry name" value="OUTER MEMBRANE PROTEIN SLP"/>
    <property type="match status" value="1"/>
</dbReference>
<dbReference type="RefSeq" id="WP_106592913.1">
    <property type="nucleotide sequence ID" value="NZ_PYGI01000023.1"/>
</dbReference>
<dbReference type="AlphaFoldDB" id="A0A2P8EQF0"/>
<dbReference type="PANTHER" id="PTHR37530">
    <property type="entry name" value="OUTER MEMBRANE PROTEIN SLP"/>
    <property type="match status" value="1"/>
</dbReference>
<organism evidence="1 2">
    <name type="scientific">Marinobacterium halophilum</name>
    <dbReference type="NCBI Taxonomy" id="267374"/>
    <lineage>
        <taxon>Bacteria</taxon>
        <taxon>Pseudomonadati</taxon>
        <taxon>Pseudomonadota</taxon>
        <taxon>Gammaproteobacteria</taxon>
        <taxon>Oceanospirillales</taxon>
        <taxon>Oceanospirillaceae</taxon>
        <taxon>Marinobacterium</taxon>
    </lineage>
</organism>
<reference evidence="1 2" key="1">
    <citation type="submission" date="2018-03" db="EMBL/GenBank/DDBJ databases">
        <title>Genomic Encyclopedia of Archaeal and Bacterial Type Strains, Phase II (KMG-II): from individual species to whole genera.</title>
        <authorList>
            <person name="Goeker M."/>
        </authorList>
    </citation>
    <scope>NUCLEOTIDE SEQUENCE [LARGE SCALE GENOMIC DNA]</scope>
    <source>
        <strain evidence="1 2">DSM 17586</strain>
    </source>
</reference>
<dbReference type="Proteomes" id="UP000242133">
    <property type="component" value="Unassembled WGS sequence"/>
</dbReference>
<dbReference type="PIRSF" id="PIRSF004982">
    <property type="entry name" value="SlP"/>
    <property type="match status" value="1"/>
</dbReference>
<dbReference type="OrthoDB" id="5295757at2"/>
<keyword evidence="1" id="KW-0449">Lipoprotein</keyword>
<proteinExistence type="predicted"/>
<evidence type="ECO:0000313" key="1">
    <source>
        <dbReference type="EMBL" id="PSL11697.1"/>
    </source>
</evidence>
<sequence>MQNRYRLLACALLLSGCASIPEELRPTTEQSLLPFTEVTQTQEVSLARWGGEITEVRNQAEGSEIEVVQFALNTSGRPLKSDRSDGRFLIRVPSFIDPAIYTSGRLVTALGEFSGTEQGAVGNQPYTFPILKARSVHLWPEIKDPPERCSCDPFFNSPLMMRPIIVVPRE</sequence>
<dbReference type="InterPro" id="IPR004658">
    <property type="entry name" value="OMP_Slp"/>
</dbReference>
<dbReference type="Pfam" id="PF03843">
    <property type="entry name" value="Slp"/>
    <property type="match status" value="1"/>
</dbReference>
<dbReference type="GO" id="GO:0019867">
    <property type="term" value="C:outer membrane"/>
    <property type="evidence" value="ECO:0007669"/>
    <property type="project" value="InterPro"/>
</dbReference>
<protein>
    <submittedName>
        <fullName evidence="1">Outer membrane lipoprotein</fullName>
    </submittedName>
</protein>
<keyword evidence="2" id="KW-1185">Reference proteome</keyword>
<comment type="caution">
    <text evidence="1">The sequence shown here is derived from an EMBL/GenBank/DDBJ whole genome shotgun (WGS) entry which is preliminary data.</text>
</comment>
<accession>A0A2P8EQF0</accession>
<evidence type="ECO:0000313" key="2">
    <source>
        <dbReference type="Proteomes" id="UP000242133"/>
    </source>
</evidence>
<dbReference type="PROSITE" id="PS51257">
    <property type="entry name" value="PROKAR_LIPOPROTEIN"/>
    <property type="match status" value="1"/>
</dbReference>
<dbReference type="EMBL" id="PYGI01000023">
    <property type="protein sequence ID" value="PSL11697.1"/>
    <property type="molecule type" value="Genomic_DNA"/>
</dbReference>
<gene>
    <name evidence="1" type="ORF">CLV44_12315</name>
</gene>